<sequence>MSNQQNINLHPLYIEQQEWLAQFKSPLPQTNQFQQQQQSFGTPHFAQLQHMGFCNHKKNYRLLKRYNWNINKVVQSLNEQNDANQQNTNFDNIIQIISNTKILYLDCNNIKYACHQWNKFKGKPKKQIKNVLKIIFVWIQMAEQQLDEVHLIWDVYKMNKIQKIKQKLSQYEPFNFFHELNEQEKITTFKILNKQKFINFSIQSAYPEIADDLIVKLCIGQHNCQTTVVTSDKELRVRLQELGVTQFIGNGRWWKLKEELIQQAQQSQQPQQQQQQQLLQQQQLQQQQQQQQQQKQQTCNNEFQKQ</sequence>
<dbReference type="CDD" id="cd14319">
    <property type="entry name" value="UBA_NBR1"/>
    <property type="match status" value="1"/>
</dbReference>
<evidence type="ECO:0000256" key="1">
    <source>
        <dbReference type="SAM" id="Coils"/>
    </source>
</evidence>
<reference evidence="2" key="1">
    <citation type="submission" date="2021-01" db="EMBL/GenBank/DDBJ databases">
        <authorList>
            <consortium name="Genoscope - CEA"/>
            <person name="William W."/>
        </authorList>
    </citation>
    <scope>NUCLEOTIDE SEQUENCE</scope>
</reference>
<keyword evidence="1" id="KW-0175">Coiled coil</keyword>
<name>A0A8S1P343_9CILI</name>
<proteinExistence type="predicted"/>
<protein>
    <submittedName>
        <fullName evidence="2">Uncharacterized protein</fullName>
    </submittedName>
</protein>
<dbReference type="OrthoDB" id="306110at2759"/>
<dbReference type="AlphaFoldDB" id="A0A8S1P343"/>
<dbReference type="EMBL" id="CAJJDN010000068">
    <property type="protein sequence ID" value="CAD8097381.1"/>
    <property type="molecule type" value="Genomic_DNA"/>
</dbReference>
<dbReference type="Proteomes" id="UP000692954">
    <property type="component" value="Unassembled WGS sequence"/>
</dbReference>
<keyword evidence="3" id="KW-1185">Reference proteome</keyword>
<gene>
    <name evidence="2" type="ORF">PSON_ATCC_30995.1.T0680120</name>
</gene>
<feature type="coiled-coil region" evidence="1">
    <location>
        <begin position="272"/>
        <end position="301"/>
    </location>
</feature>
<evidence type="ECO:0000313" key="3">
    <source>
        <dbReference type="Proteomes" id="UP000692954"/>
    </source>
</evidence>
<organism evidence="2 3">
    <name type="scientific">Paramecium sonneborni</name>
    <dbReference type="NCBI Taxonomy" id="65129"/>
    <lineage>
        <taxon>Eukaryota</taxon>
        <taxon>Sar</taxon>
        <taxon>Alveolata</taxon>
        <taxon>Ciliophora</taxon>
        <taxon>Intramacronucleata</taxon>
        <taxon>Oligohymenophorea</taxon>
        <taxon>Peniculida</taxon>
        <taxon>Parameciidae</taxon>
        <taxon>Paramecium</taxon>
    </lineage>
</organism>
<evidence type="ECO:0000313" key="2">
    <source>
        <dbReference type="EMBL" id="CAD8097381.1"/>
    </source>
</evidence>
<accession>A0A8S1P343</accession>
<comment type="caution">
    <text evidence="2">The sequence shown here is derived from an EMBL/GenBank/DDBJ whole genome shotgun (WGS) entry which is preliminary data.</text>
</comment>